<reference evidence="2" key="1">
    <citation type="submission" date="2016-11" db="UniProtKB">
        <authorList>
            <consortium name="WormBaseParasite"/>
        </authorList>
    </citation>
    <scope>IDENTIFICATION</scope>
</reference>
<accession>A0A1I7X3G5</accession>
<organism evidence="1 2">
    <name type="scientific">Heterorhabditis bacteriophora</name>
    <name type="common">Entomopathogenic nematode worm</name>
    <dbReference type="NCBI Taxonomy" id="37862"/>
    <lineage>
        <taxon>Eukaryota</taxon>
        <taxon>Metazoa</taxon>
        <taxon>Ecdysozoa</taxon>
        <taxon>Nematoda</taxon>
        <taxon>Chromadorea</taxon>
        <taxon>Rhabditida</taxon>
        <taxon>Rhabditina</taxon>
        <taxon>Rhabditomorpha</taxon>
        <taxon>Strongyloidea</taxon>
        <taxon>Heterorhabditidae</taxon>
        <taxon>Heterorhabditis</taxon>
    </lineage>
</organism>
<dbReference type="WBParaSite" id="Hba_11960">
    <property type="protein sequence ID" value="Hba_11960"/>
    <property type="gene ID" value="Hba_11960"/>
</dbReference>
<dbReference type="Proteomes" id="UP000095283">
    <property type="component" value="Unplaced"/>
</dbReference>
<protein>
    <submittedName>
        <fullName evidence="2">Uncharacterized protein</fullName>
    </submittedName>
</protein>
<evidence type="ECO:0000313" key="1">
    <source>
        <dbReference type="Proteomes" id="UP000095283"/>
    </source>
</evidence>
<name>A0A1I7X3G5_HETBA</name>
<evidence type="ECO:0000313" key="2">
    <source>
        <dbReference type="WBParaSite" id="Hba_11960"/>
    </source>
</evidence>
<sequence>MIYCRFNHKCQCYKLIISACNFKKATYRNSALFAFNFSSTIV</sequence>
<dbReference type="AlphaFoldDB" id="A0A1I7X3G5"/>
<keyword evidence="1" id="KW-1185">Reference proteome</keyword>
<proteinExistence type="predicted"/>